<dbReference type="InterPro" id="IPR035086">
    <property type="entry name" value="DgcN-like_C"/>
</dbReference>
<evidence type="ECO:0000313" key="3">
    <source>
        <dbReference type="EMBL" id="RKQ88113.1"/>
    </source>
</evidence>
<dbReference type="InterPro" id="IPR011669">
    <property type="entry name" value="DgcN-like"/>
</dbReference>
<evidence type="ECO:0000313" key="4">
    <source>
        <dbReference type="Proteomes" id="UP000278962"/>
    </source>
</evidence>
<proteinExistence type="predicted"/>
<dbReference type="Gene3D" id="3.40.50.720">
    <property type="entry name" value="NAD(P)-binding Rossmann-like Domain"/>
    <property type="match status" value="1"/>
</dbReference>
<dbReference type="RefSeq" id="WP_121257338.1">
    <property type="nucleotide sequence ID" value="NZ_RBIL01000002.1"/>
</dbReference>
<dbReference type="Pfam" id="PF17396">
    <property type="entry name" value="DUF1611_N"/>
    <property type="match status" value="1"/>
</dbReference>
<evidence type="ECO:0000259" key="1">
    <source>
        <dbReference type="Pfam" id="PF07755"/>
    </source>
</evidence>
<dbReference type="PANTHER" id="PTHR40690">
    <property type="entry name" value="GLL3100 PROTEIN"/>
    <property type="match status" value="1"/>
</dbReference>
<organism evidence="3 4">
    <name type="scientific">Solirubrobacter pauli</name>
    <dbReference type="NCBI Taxonomy" id="166793"/>
    <lineage>
        <taxon>Bacteria</taxon>
        <taxon>Bacillati</taxon>
        <taxon>Actinomycetota</taxon>
        <taxon>Thermoleophilia</taxon>
        <taxon>Solirubrobacterales</taxon>
        <taxon>Solirubrobacteraceae</taxon>
        <taxon>Solirubrobacter</taxon>
    </lineage>
</organism>
<dbReference type="SUPFAM" id="SSF52540">
    <property type="entry name" value="P-loop containing nucleoside triphosphate hydrolases"/>
    <property type="match status" value="1"/>
</dbReference>
<dbReference type="AlphaFoldDB" id="A0A660L869"/>
<dbReference type="PANTHER" id="PTHR40690:SF1">
    <property type="entry name" value="DUF1611 DOMAIN-CONTAINING PROTEIN"/>
    <property type="match status" value="1"/>
</dbReference>
<keyword evidence="4" id="KW-1185">Reference proteome</keyword>
<dbReference type="OrthoDB" id="9778498at2"/>
<evidence type="ECO:0000259" key="2">
    <source>
        <dbReference type="Pfam" id="PF17396"/>
    </source>
</evidence>
<dbReference type="Proteomes" id="UP000278962">
    <property type="component" value="Unassembled WGS sequence"/>
</dbReference>
<feature type="domain" description="D-glutamate N-acetyltransferase-like C-terminal" evidence="1">
    <location>
        <begin position="144"/>
        <end position="337"/>
    </location>
</feature>
<feature type="domain" description="D-glutamate N-acetyltransferase-like N-terminal" evidence="2">
    <location>
        <begin position="39"/>
        <end position="132"/>
    </location>
</feature>
<name>A0A660L869_9ACTN</name>
<dbReference type="Gene3D" id="3.40.50.300">
    <property type="entry name" value="P-loop containing nucleotide triphosphate hydrolases"/>
    <property type="match status" value="1"/>
</dbReference>
<reference evidence="3 4" key="1">
    <citation type="submission" date="2018-10" db="EMBL/GenBank/DDBJ databases">
        <title>Genomic Encyclopedia of Archaeal and Bacterial Type Strains, Phase II (KMG-II): from individual species to whole genera.</title>
        <authorList>
            <person name="Goeker M."/>
        </authorList>
    </citation>
    <scope>NUCLEOTIDE SEQUENCE [LARGE SCALE GENOMIC DNA]</scope>
    <source>
        <strain evidence="3 4">DSM 14954</strain>
    </source>
</reference>
<accession>A0A660L869</accession>
<sequence>MADRLALFTGGQFADSHAKTAHGILRYGEREVVCVVDETSAGSTASDVVPYARRAVPIVAGVEQAAALGANVLVIGVAPFGGALTDEWRAAVLEAIRAQMSVEAGLHTVLAEDDELAAAAAASGVELRDLRAAPPGLSVPPAERPDVTVVHTVGSDCAIGKMSVTLELDAAARARGLESAFVATGQTGIAIAGWGIAVDHVISDFVAGAASRLVHDGASRAPLLFVEGQGALGHPAYSGVTLGLLHGAKPDVLVLCHRAGSTDIDDYPGVPIRPLPELISIYEAATSWVDHPAKVKAIAVNTRGLDDDAARAELERVRAETGLLAADPVRFGGDELLDALGLA</sequence>
<dbReference type="PIRSF" id="PIRSF026760">
    <property type="entry name" value="UCP026760"/>
    <property type="match status" value="1"/>
</dbReference>
<protein>
    <submittedName>
        <fullName evidence="3">Putative NAD-dependent epimerase/dehydratase family protein</fullName>
    </submittedName>
</protein>
<dbReference type="InterPro" id="IPR035402">
    <property type="entry name" value="DgcN-like_N"/>
</dbReference>
<comment type="caution">
    <text evidence="3">The sequence shown here is derived from an EMBL/GenBank/DDBJ whole genome shotgun (WGS) entry which is preliminary data.</text>
</comment>
<dbReference type="InterPro" id="IPR027417">
    <property type="entry name" value="P-loop_NTPase"/>
</dbReference>
<dbReference type="Pfam" id="PF07755">
    <property type="entry name" value="DUF1611"/>
    <property type="match status" value="1"/>
</dbReference>
<dbReference type="EMBL" id="RBIL01000002">
    <property type="protein sequence ID" value="RKQ88113.1"/>
    <property type="molecule type" value="Genomic_DNA"/>
</dbReference>
<gene>
    <name evidence="3" type="ORF">C8N24_6154</name>
</gene>